<accession>A0A517PH71</accession>
<evidence type="ECO:0000313" key="1">
    <source>
        <dbReference type="EMBL" id="QDT18714.1"/>
    </source>
</evidence>
<keyword evidence="2" id="KW-1185">Reference proteome</keyword>
<protein>
    <submittedName>
        <fullName evidence="1">Uncharacterized protein</fullName>
    </submittedName>
</protein>
<dbReference type="EMBL" id="CP036266">
    <property type="protein sequence ID" value="QDT18714.1"/>
    <property type="molecule type" value="Genomic_DNA"/>
</dbReference>
<organism evidence="1 2">
    <name type="scientific">Gimesia chilikensis</name>
    <dbReference type="NCBI Taxonomy" id="2605989"/>
    <lineage>
        <taxon>Bacteria</taxon>
        <taxon>Pseudomonadati</taxon>
        <taxon>Planctomycetota</taxon>
        <taxon>Planctomycetia</taxon>
        <taxon>Planctomycetales</taxon>
        <taxon>Planctomycetaceae</taxon>
        <taxon>Gimesia</taxon>
    </lineage>
</organism>
<evidence type="ECO:0000313" key="2">
    <source>
        <dbReference type="Proteomes" id="UP000320421"/>
    </source>
</evidence>
<dbReference type="Proteomes" id="UP000320421">
    <property type="component" value="Chromosome"/>
</dbReference>
<sequence>MAANRFLKNSSSPLQNVNVKIVVAEGVSFHLILQLMLSRCFSEATALS</sequence>
<reference evidence="1 2" key="1">
    <citation type="submission" date="2019-02" db="EMBL/GenBank/DDBJ databases">
        <title>Deep-cultivation of Planctomycetes and their phenomic and genomic characterization uncovers novel biology.</title>
        <authorList>
            <person name="Wiegand S."/>
            <person name="Jogler M."/>
            <person name="Boedeker C."/>
            <person name="Pinto D."/>
            <person name="Vollmers J."/>
            <person name="Rivas-Marin E."/>
            <person name="Kohn T."/>
            <person name="Peeters S.H."/>
            <person name="Heuer A."/>
            <person name="Rast P."/>
            <person name="Oberbeckmann S."/>
            <person name="Bunk B."/>
            <person name="Jeske O."/>
            <person name="Meyerdierks A."/>
            <person name="Storesund J.E."/>
            <person name="Kallscheuer N."/>
            <person name="Luecker S."/>
            <person name="Lage O.M."/>
            <person name="Pohl T."/>
            <person name="Merkel B.J."/>
            <person name="Hornburger P."/>
            <person name="Mueller R.-W."/>
            <person name="Bruemmer F."/>
            <person name="Labrenz M."/>
            <person name="Spormann A.M."/>
            <person name="Op den Camp H."/>
            <person name="Overmann J."/>
            <person name="Amann R."/>
            <person name="Jetten M.S.M."/>
            <person name="Mascher T."/>
            <person name="Medema M.H."/>
            <person name="Devos D.P."/>
            <person name="Kaster A.-K."/>
            <person name="Ovreas L."/>
            <person name="Rohde M."/>
            <person name="Galperin M.Y."/>
            <person name="Jogler C."/>
        </authorList>
    </citation>
    <scope>NUCLEOTIDE SEQUENCE [LARGE SCALE GENOMIC DNA]</scope>
    <source>
        <strain evidence="1 2">HG66A1</strain>
    </source>
</reference>
<proteinExistence type="predicted"/>
<gene>
    <name evidence="1" type="ORF">HG66A1_04760</name>
</gene>
<dbReference type="AlphaFoldDB" id="A0A517PH71"/>
<name>A0A517PH71_9PLAN</name>